<dbReference type="Pfam" id="PF17917">
    <property type="entry name" value="RT_RNaseH"/>
    <property type="match status" value="1"/>
</dbReference>
<keyword evidence="5" id="KW-0378">Hydrolase</keyword>
<dbReference type="AlphaFoldDB" id="A0AAQ3RI52"/>
<dbReference type="PANTHER" id="PTHR34072:SF52">
    <property type="entry name" value="RIBONUCLEASE H"/>
    <property type="match status" value="1"/>
</dbReference>
<keyword evidence="7" id="KW-0472">Membrane</keyword>
<feature type="transmembrane region" description="Helical" evidence="7">
    <location>
        <begin position="98"/>
        <end position="117"/>
    </location>
</feature>
<gene>
    <name evidence="9" type="ORF">V8G54_031678</name>
</gene>
<dbReference type="PANTHER" id="PTHR34072">
    <property type="entry name" value="ENZYMATIC POLYPROTEIN-RELATED"/>
    <property type="match status" value="1"/>
</dbReference>
<keyword evidence="2" id="KW-0548">Nucleotidyltransferase</keyword>
<keyword evidence="3" id="KW-0540">Nuclease</keyword>
<evidence type="ECO:0000256" key="3">
    <source>
        <dbReference type="ARBA" id="ARBA00022722"/>
    </source>
</evidence>
<dbReference type="SUPFAM" id="SSF56672">
    <property type="entry name" value="DNA/RNA polymerases"/>
    <property type="match status" value="1"/>
</dbReference>
<dbReference type="GO" id="GO:0003964">
    <property type="term" value="F:RNA-directed DNA polymerase activity"/>
    <property type="evidence" value="ECO:0007669"/>
    <property type="project" value="UniProtKB-KW"/>
</dbReference>
<reference evidence="9 10" key="1">
    <citation type="journal article" date="2023" name="Life. Sci Alliance">
        <title>Evolutionary insights into 3D genome organization and epigenetic landscape of Vigna mungo.</title>
        <authorList>
            <person name="Junaid A."/>
            <person name="Singh B."/>
            <person name="Bhatia S."/>
        </authorList>
    </citation>
    <scope>NUCLEOTIDE SEQUENCE [LARGE SCALE GENOMIC DNA]</scope>
    <source>
        <strain evidence="9">Urdbean</strain>
    </source>
</reference>
<evidence type="ECO:0000256" key="2">
    <source>
        <dbReference type="ARBA" id="ARBA00022695"/>
    </source>
</evidence>
<dbReference type="Gene3D" id="3.30.70.270">
    <property type="match status" value="1"/>
</dbReference>
<evidence type="ECO:0000313" key="9">
    <source>
        <dbReference type="EMBL" id="WVY92590.1"/>
    </source>
</evidence>
<dbReference type="InterPro" id="IPR041373">
    <property type="entry name" value="RT_RNaseH"/>
</dbReference>
<keyword evidence="1" id="KW-0808">Transferase</keyword>
<protein>
    <recommendedName>
        <fullName evidence="8">Reverse transcriptase RNase H-like domain-containing protein</fullName>
    </recommendedName>
</protein>
<dbReference type="GO" id="GO:0016787">
    <property type="term" value="F:hydrolase activity"/>
    <property type="evidence" value="ECO:0007669"/>
    <property type="project" value="UniProtKB-KW"/>
</dbReference>
<keyword evidence="10" id="KW-1185">Reference proteome</keyword>
<sequence>MSNRQLIRCIQTNSAFKLFTIQILPINESTPTKPPPDTTSLPLDITTLLRFDHLFQSTSSLPPSRPIDHHIHLLPNSTPALRGFLGLTGFYRKFVKRYAIIAFPFTTLLHFSIHFTIDTDMSDTTMGVVLMQRNQPIAFFCKPSSPKLLHSSTYVRELHAIISAVKKWCQYLLGYPFDINIDHKSLK</sequence>
<evidence type="ECO:0000313" key="10">
    <source>
        <dbReference type="Proteomes" id="UP001374535"/>
    </source>
</evidence>
<evidence type="ECO:0000256" key="5">
    <source>
        <dbReference type="ARBA" id="ARBA00022801"/>
    </source>
</evidence>
<keyword evidence="7" id="KW-0812">Transmembrane</keyword>
<dbReference type="InterPro" id="IPR043128">
    <property type="entry name" value="Rev_trsase/Diguanyl_cyclase"/>
</dbReference>
<proteinExistence type="predicted"/>
<evidence type="ECO:0000256" key="4">
    <source>
        <dbReference type="ARBA" id="ARBA00022759"/>
    </source>
</evidence>
<keyword evidence="6" id="KW-0695">RNA-directed DNA polymerase</keyword>
<dbReference type="EMBL" id="CP144691">
    <property type="protein sequence ID" value="WVY92590.1"/>
    <property type="molecule type" value="Genomic_DNA"/>
</dbReference>
<keyword evidence="7" id="KW-1133">Transmembrane helix</keyword>
<evidence type="ECO:0000256" key="6">
    <source>
        <dbReference type="ARBA" id="ARBA00022918"/>
    </source>
</evidence>
<organism evidence="9 10">
    <name type="scientific">Vigna mungo</name>
    <name type="common">Black gram</name>
    <name type="synonym">Phaseolus mungo</name>
    <dbReference type="NCBI Taxonomy" id="3915"/>
    <lineage>
        <taxon>Eukaryota</taxon>
        <taxon>Viridiplantae</taxon>
        <taxon>Streptophyta</taxon>
        <taxon>Embryophyta</taxon>
        <taxon>Tracheophyta</taxon>
        <taxon>Spermatophyta</taxon>
        <taxon>Magnoliopsida</taxon>
        <taxon>eudicotyledons</taxon>
        <taxon>Gunneridae</taxon>
        <taxon>Pentapetalae</taxon>
        <taxon>rosids</taxon>
        <taxon>fabids</taxon>
        <taxon>Fabales</taxon>
        <taxon>Fabaceae</taxon>
        <taxon>Papilionoideae</taxon>
        <taxon>50 kb inversion clade</taxon>
        <taxon>NPAAA clade</taxon>
        <taxon>indigoferoid/millettioid clade</taxon>
        <taxon>Phaseoleae</taxon>
        <taxon>Vigna</taxon>
    </lineage>
</organism>
<dbReference type="GO" id="GO:0004519">
    <property type="term" value="F:endonuclease activity"/>
    <property type="evidence" value="ECO:0007669"/>
    <property type="project" value="UniProtKB-KW"/>
</dbReference>
<feature type="domain" description="Reverse transcriptase RNase H-like" evidence="8">
    <location>
        <begin position="112"/>
        <end position="187"/>
    </location>
</feature>
<evidence type="ECO:0000259" key="8">
    <source>
        <dbReference type="Pfam" id="PF17917"/>
    </source>
</evidence>
<evidence type="ECO:0000256" key="7">
    <source>
        <dbReference type="SAM" id="Phobius"/>
    </source>
</evidence>
<evidence type="ECO:0000256" key="1">
    <source>
        <dbReference type="ARBA" id="ARBA00022679"/>
    </source>
</evidence>
<accession>A0AAQ3RI52</accession>
<dbReference type="Proteomes" id="UP001374535">
    <property type="component" value="Chromosome 10"/>
</dbReference>
<dbReference type="InterPro" id="IPR043502">
    <property type="entry name" value="DNA/RNA_pol_sf"/>
</dbReference>
<name>A0AAQ3RI52_VIGMU</name>
<keyword evidence="4" id="KW-0255">Endonuclease</keyword>